<dbReference type="Gene3D" id="2.160.10.10">
    <property type="entry name" value="Hexapeptide repeat proteins"/>
    <property type="match status" value="1"/>
</dbReference>
<dbReference type="InterPro" id="IPR007691">
    <property type="entry name" value="LpxD"/>
</dbReference>
<accession>A0ABZ0PEM8</accession>
<comment type="similarity">
    <text evidence="7">Belongs to the transferase hexapeptide repeat family. LpxD subfamily.</text>
</comment>
<keyword evidence="1 7" id="KW-0444">Lipid biosynthesis</keyword>
<comment type="pathway">
    <text evidence="7">Bacterial outer membrane biogenesis; LPS lipid A biosynthesis.</text>
</comment>
<evidence type="ECO:0000313" key="11">
    <source>
        <dbReference type="Proteomes" id="UP001305521"/>
    </source>
</evidence>
<dbReference type="RefSeq" id="WP_318648055.1">
    <property type="nucleotide sequence ID" value="NZ_CP137852.1"/>
</dbReference>
<dbReference type="PANTHER" id="PTHR43378:SF2">
    <property type="entry name" value="UDP-3-O-ACYLGLUCOSAMINE N-ACYLTRANSFERASE 1, MITOCHONDRIAL-RELATED"/>
    <property type="match status" value="1"/>
</dbReference>
<dbReference type="NCBIfam" id="TIGR01853">
    <property type="entry name" value="lipid_A_lpxD"/>
    <property type="match status" value="1"/>
</dbReference>
<name>A0ABZ0PEM8_9PROT</name>
<dbReference type="InterPro" id="IPR020573">
    <property type="entry name" value="UDP_GlcNAc_AcTrfase_non-rep"/>
</dbReference>
<dbReference type="Pfam" id="PF04613">
    <property type="entry name" value="LpxD"/>
    <property type="match status" value="1"/>
</dbReference>
<dbReference type="Pfam" id="PF25087">
    <property type="entry name" value="GMPPB_C"/>
    <property type="match status" value="1"/>
</dbReference>
<evidence type="ECO:0000256" key="7">
    <source>
        <dbReference type="HAMAP-Rule" id="MF_00523"/>
    </source>
</evidence>
<dbReference type="InterPro" id="IPR056729">
    <property type="entry name" value="GMPPB_C"/>
</dbReference>
<comment type="subunit">
    <text evidence="7">Homotrimer.</text>
</comment>
<dbReference type="Proteomes" id="UP001305521">
    <property type="component" value="Chromosome"/>
</dbReference>
<gene>
    <name evidence="7 10" type="primary">lpxD</name>
    <name evidence="10" type="ORF">R9Z33_18605</name>
</gene>
<evidence type="ECO:0000256" key="4">
    <source>
        <dbReference type="ARBA" id="ARBA00022737"/>
    </source>
</evidence>
<keyword evidence="4 7" id="KW-0677">Repeat</keyword>
<dbReference type="EC" id="2.3.1.191" evidence="7"/>
<protein>
    <recommendedName>
        <fullName evidence="7">UDP-3-O-acylglucosamine N-acyltransferase</fullName>
        <ecNumber evidence="7">2.3.1.191</ecNumber>
    </recommendedName>
</protein>
<keyword evidence="11" id="KW-1185">Reference proteome</keyword>
<feature type="active site" description="Proton acceptor" evidence="7">
    <location>
        <position position="251"/>
    </location>
</feature>
<dbReference type="CDD" id="cd03352">
    <property type="entry name" value="LbH_LpxD"/>
    <property type="match status" value="1"/>
</dbReference>
<keyword evidence="6 7" id="KW-0012">Acyltransferase</keyword>
<evidence type="ECO:0000256" key="3">
    <source>
        <dbReference type="ARBA" id="ARBA00022679"/>
    </source>
</evidence>
<dbReference type="GO" id="GO:0103118">
    <property type="term" value="F:UDP-3-O-[(3R)-3-hydroxyacyl]-glucosamine N-acyltransferase activity"/>
    <property type="evidence" value="ECO:0007669"/>
    <property type="project" value="UniProtKB-EC"/>
</dbReference>
<evidence type="ECO:0000259" key="8">
    <source>
        <dbReference type="Pfam" id="PF04613"/>
    </source>
</evidence>
<evidence type="ECO:0000259" key="9">
    <source>
        <dbReference type="Pfam" id="PF25087"/>
    </source>
</evidence>
<sequence length="347" mass="35246">MADDRRFLGPPRLTPLAAILTAAGGEADGDRERIFEGVAPLDSATPSQVSYCEGRAYKDALVQTAAGLVLVAPDLAEFVPASSIAVICRDTALAFGRVAALFHPAPTPSGQIHPSAVIHPDAIIGAGTEIGASAVIGAGAEIGRNCRIGPLVLIGEKVVLGDDCVIHSHCSVTHAVLGRGVVLHPGARIGQEGFGFNTTADGRFVTAPQLGSVRLGDAVEVGANSCVDRGALGETVLGAGSRIDNLVQIGHNVRTGRGCVLVSQVGVSGSTTLGDFVMAGGQAGLTGHLKIGSKVRIGAQAGVMNDVPPGLEVLGSPAAPKKEAIRAMLVLKRLGSDSRPAARQKPE</sequence>
<dbReference type="HAMAP" id="MF_00523">
    <property type="entry name" value="LpxD"/>
    <property type="match status" value="1"/>
</dbReference>
<evidence type="ECO:0000313" key="10">
    <source>
        <dbReference type="EMBL" id="WPB84099.1"/>
    </source>
</evidence>
<evidence type="ECO:0000256" key="1">
    <source>
        <dbReference type="ARBA" id="ARBA00022516"/>
    </source>
</evidence>
<dbReference type="NCBIfam" id="NF002060">
    <property type="entry name" value="PRK00892.1"/>
    <property type="match status" value="1"/>
</dbReference>
<comment type="function">
    <text evidence="7">Catalyzes the N-acylation of UDP-3-O-acylglucosamine using 3-hydroxyacyl-ACP as the acyl donor. Is involved in the biosynthesis of lipid A, a phosphorylated glycolipid that anchors the lipopolysaccharide to the outer membrane of the cell.</text>
</comment>
<dbReference type="InterPro" id="IPR011004">
    <property type="entry name" value="Trimer_LpxA-like_sf"/>
</dbReference>
<keyword evidence="3 7" id="KW-0808">Transferase</keyword>
<keyword evidence="2 7" id="KW-0441">Lipid A biosynthesis</keyword>
<feature type="domain" description="Mannose-1-phosphate guanyltransferase C-terminal" evidence="9">
    <location>
        <begin position="119"/>
        <end position="228"/>
    </location>
</feature>
<reference evidence="10 11" key="1">
    <citation type="submission" date="2023-11" db="EMBL/GenBank/DDBJ databases">
        <title>Arctic aerobic anoxygenic photoheterotroph Sediminicoccus rosea KRV36 adapts its photosynthesis to long days of polar summer.</title>
        <authorList>
            <person name="Tomasch J."/>
            <person name="Kopejtka K."/>
            <person name="Bily T."/>
            <person name="Gardiner A.T."/>
            <person name="Gardian Z."/>
            <person name="Shivaramu S."/>
            <person name="Koblizek M."/>
            <person name="Engelhardt F."/>
            <person name="Kaftan D."/>
        </authorList>
    </citation>
    <scope>NUCLEOTIDE SEQUENCE [LARGE SCALE GENOMIC DNA]</scope>
    <source>
        <strain evidence="10 11">R-30</strain>
    </source>
</reference>
<keyword evidence="5 7" id="KW-0443">Lipid metabolism</keyword>
<evidence type="ECO:0000256" key="5">
    <source>
        <dbReference type="ARBA" id="ARBA00023098"/>
    </source>
</evidence>
<dbReference type="PANTHER" id="PTHR43378">
    <property type="entry name" value="UDP-3-O-ACYLGLUCOSAMINE N-ACYLTRANSFERASE"/>
    <property type="match status" value="1"/>
</dbReference>
<comment type="catalytic activity">
    <reaction evidence="7">
        <text>a UDP-3-O-[(3R)-3-hydroxyacyl]-alpha-D-glucosamine + a (3R)-hydroxyacyl-[ACP] = a UDP-2-N,3-O-bis[(3R)-3-hydroxyacyl]-alpha-D-glucosamine + holo-[ACP] + H(+)</text>
        <dbReference type="Rhea" id="RHEA:53836"/>
        <dbReference type="Rhea" id="RHEA-COMP:9685"/>
        <dbReference type="Rhea" id="RHEA-COMP:9945"/>
        <dbReference type="ChEBI" id="CHEBI:15378"/>
        <dbReference type="ChEBI" id="CHEBI:64479"/>
        <dbReference type="ChEBI" id="CHEBI:78827"/>
        <dbReference type="ChEBI" id="CHEBI:137740"/>
        <dbReference type="ChEBI" id="CHEBI:137748"/>
        <dbReference type="EC" id="2.3.1.191"/>
    </reaction>
</comment>
<proteinExistence type="inferred from homology"/>
<dbReference type="EMBL" id="CP137852">
    <property type="protein sequence ID" value="WPB84099.1"/>
    <property type="molecule type" value="Genomic_DNA"/>
</dbReference>
<organism evidence="10 11">
    <name type="scientific">Sediminicoccus rosea</name>
    <dbReference type="NCBI Taxonomy" id="1225128"/>
    <lineage>
        <taxon>Bacteria</taxon>
        <taxon>Pseudomonadati</taxon>
        <taxon>Pseudomonadota</taxon>
        <taxon>Alphaproteobacteria</taxon>
        <taxon>Acetobacterales</taxon>
        <taxon>Roseomonadaceae</taxon>
        <taxon>Sediminicoccus</taxon>
    </lineage>
</organism>
<dbReference type="SUPFAM" id="SSF51161">
    <property type="entry name" value="Trimeric LpxA-like enzymes"/>
    <property type="match status" value="1"/>
</dbReference>
<dbReference type="Gene3D" id="3.40.1390.10">
    <property type="entry name" value="MurE/MurF, N-terminal domain"/>
    <property type="match status" value="1"/>
</dbReference>
<evidence type="ECO:0000256" key="2">
    <source>
        <dbReference type="ARBA" id="ARBA00022556"/>
    </source>
</evidence>
<feature type="domain" description="UDP-3-O-[3-hydroxymyristoyl] glucosamine N-acyltransferase non-repeat region" evidence="8">
    <location>
        <begin position="36"/>
        <end position="101"/>
    </location>
</feature>
<evidence type="ECO:0000256" key="6">
    <source>
        <dbReference type="ARBA" id="ARBA00023315"/>
    </source>
</evidence>